<dbReference type="AlphaFoldDB" id="A0A5C3NTE0"/>
<organism evidence="2 3">
    <name type="scientific">Polyporus arcularius HHB13444</name>
    <dbReference type="NCBI Taxonomy" id="1314778"/>
    <lineage>
        <taxon>Eukaryota</taxon>
        <taxon>Fungi</taxon>
        <taxon>Dikarya</taxon>
        <taxon>Basidiomycota</taxon>
        <taxon>Agaricomycotina</taxon>
        <taxon>Agaricomycetes</taxon>
        <taxon>Polyporales</taxon>
        <taxon>Polyporaceae</taxon>
        <taxon>Polyporus</taxon>
    </lineage>
</organism>
<gene>
    <name evidence="2" type="ORF">K466DRAFT_569747</name>
</gene>
<evidence type="ECO:0000313" key="3">
    <source>
        <dbReference type="Proteomes" id="UP000308197"/>
    </source>
</evidence>
<accession>A0A5C3NTE0</accession>
<feature type="region of interest" description="Disordered" evidence="1">
    <location>
        <begin position="284"/>
        <end position="336"/>
    </location>
</feature>
<reference evidence="2 3" key="1">
    <citation type="journal article" date="2019" name="Nat. Ecol. Evol.">
        <title>Megaphylogeny resolves global patterns of mushroom evolution.</title>
        <authorList>
            <person name="Varga T."/>
            <person name="Krizsan K."/>
            <person name="Foldi C."/>
            <person name="Dima B."/>
            <person name="Sanchez-Garcia M."/>
            <person name="Sanchez-Ramirez S."/>
            <person name="Szollosi G.J."/>
            <person name="Szarkandi J.G."/>
            <person name="Papp V."/>
            <person name="Albert L."/>
            <person name="Andreopoulos W."/>
            <person name="Angelini C."/>
            <person name="Antonin V."/>
            <person name="Barry K.W."/>
            <person name="Bougher N.L."/>
            <person name="Buchanan P."/>
            <person name="Buyck B."/>
            <person name="Bense V."/>
            <person name="Catcheside P."/>
            <person name="Chovatia M."/>
            <person name="Cooper J."/>
            <person name="Damon W."/>
            <person name="Desjardin D."/>
            <person name="Finy P."/>
            <person name="Geml J."/>
            <person name="Haridas S."/>
            <person name="Hughes K."/>
            <person name="Justo A."/>
            <person name="Karasinski D."/>
            <person name="Kautmanova I."/>
            <person name="Kiss B."/>
            <person name="Kocsube S."/>
            <person name="Kotiranta H."/>
            <person name="LaButti K.M."/>
            <person name="Lechner B.E."/>
            <person name="Liimatainen K."/>
            <person name="Lipzen A."/>
            <person name="Lukacs Z."/>
            <person name="Mihaltcheva S."/>
            <person name="Morgado L.N."/>
            <person name="Niskanen T."/>
            <person name="Noordeloos M.E."/>
            <person name="Ohm R.A."/>
            <person name="Ortiz-Santana B."/>
            <person name="Ovrebo C."/>
            <person name="Racz N."/>
            <person name="Riley R."/>
            <person name="Savchenko A."/>
            <person name="Shiryaev A."/>
            <person name="Soop K."/>
            <person name="Spirin V."/>
            <person name="Szebenyi C."/>
            <person name="Tomsovsky M."/>
            <person name="Tulloss R.E."/>
            <person name="Uehling J."/>
            <person name="Grigoriev I.V."/>
            <person name="Vagvolgyi C."/>
            <person name="Papp T."/>
            <person name="Martin F.M."/>
            <person name="Miettinen O."/>
            <person name="Hibbett D.S."/>
            <person name="Nagy L.G."/>
        </authorList>
    </citation>
    <scope>NUCLEOTIDE SEQUENCE [LARGE SCALE GENOMIC DNA]</scope>
    <source>
        <strain evidence="2 3">HHB13444</strain>
    </source>
</reference>
<evidence type="ECO:0000256" key="1">
    <source>
        <dbReference type="SAM" id="MobiDB-lite"/>
    </source>
</evidence>
<proteinExistence type="predicted"/>
<protein>
    <submittedName>
        <fullName evidence="2">Uncharacterized protein</fullName>
    </submittedName>
</protein>
<dbReference type="Proteomes" id="UP000308197">
    <property type="component" value="Unassembled WGS sequence"/>
</dbReference>
<name>A0A5C3NTE0_9APHY</name>
<dbReference type="InParanoid" id="A0A5C3NTE0"/>
<dbReference type="EMBL" id="ML211809">
    <property type="protein sequence ID" value="TFK80272.1"/>
    <property type="molecule type" value="Genomic_DNA"/>
</dbReference>
<sequence length="427" mass="47286">MHTSIEVGRRLQLRNSRAVLMQLLPAYVVHAVTRRDVVPSIQLPCTSPALDAFKTSSSSLRCAPYTPRKYPLSLCGSSRARSYAALLVDSGTRLYHPAETASASHKSAQSLIINAFWQIVYLAAAATSYSADITGKPGSHSNKLLRWVMTVTGRPVLAERRPRLAFRAASLIPLHRLEQLFVGRRPVWASLQGVDRMTKGTRSMRRRPPRLVSCRPHEAALPGTAVLEFRSAKSSWLLQRRDESVARNAGIPDAGLVGLCTNAYRDCPLLFDAEARLPAGCSQPARTLPGSAQDSVSPPPRADRLSSACELEDQSRRRRRRAGRQSTRNMQGYAQTSDEAGAVVAVENDVALGGMRKSDNRRPCIVRTRSPPERVAPTAESVSWQLQHPLEAVHERARNRSHNMFRANKYILERQKDSPRPLQAALK</sequence>
<keyword evidence="3" id="KW-1185">Reference proteome</keyword>
<feature type="compositionally biased region" description="Polar residues" evidence="1">
    <location>
        <begin position="324"/>
        <end position="336"/>
    </location>
</feature>
<evidence type="ECO:0000313" key="2">
    <source>
        <dbReference type="EMBL" id="TFK80272.1"/>
    </source>
</evidence>